<dbReference type="OrthoDB" id="3156807at2759"/>
<dbReference type="InterPro" id="IPR027417">
    <property type="entry name" value="P-loop_NTPase"/>
</dbReference>
<dbReference type="Gene3D" id="1.25.40.10">
    <property type="entry name" value="Tetratricopeptide repeat domain"/>
    <property type="match status" value="1"/>
</dbReference>
<dbReference type="PANTHER" id="PTHR21529:SF4">
    <property type="entry name" value="TPR AND ANKYRIN REPEAT-CONTAINING PROTEIN 1"/>
    <property type="match status" value="1"/>
</dbReference>
<dbReference type="GeneID" id="64699702"/>
<dbReference type="GO" id="GO:0016787">
    <property type="term" value="F:hydrolase activity"/>
    <property type="evidence" value="ECO:0007669"/>
    <property type="project" value="UniProtKB-KW"/>
</dbReference>
<comment type="caution">
    <text evidence="7">The sequence shown here is derived from an EMBL/GenBank/DDBJ whole genome shotgun (WGS) entry which is preliminary data.</text>
</comment>
<evidence type="ECO:0000313" key="7">
    <source>
        <dbReference type="EMBL" id="KAG2108064.1"/>
    </source>
</evidence>
<dbReference type="Gene3D" id="3.40.50.300">
    <property type="entry name" value="P-loop containing nucleotide triphosphate hydrolases"/>
    <property type="match status" value="1"/>
</dbReference>
<feature type="domain" description="UvrD-like helicase C-terminal" evidence="6">
    <location>
        <begin position="592"/>
        <end position="671"/>
    </location>
</feature>
<dbReference type="GO" id="GO:0005524">
    <property type="term" value="F:ATP binding"/>
    <property type="evidence" value="ECO:0007669"/>
    <property type="project" value="UniProtKB-KW"/>
</dbReference>
<dbReference type="SUPFAM" id="SSF48452">
    <property type="entry name" value="TPR-like"/>
    <property type="match status" value="1"/>
</dbReference>
<keyword evidence="3" id="KW-0347">Helicase</keyword>
<keyword evidence="4" id="KW-0067">ATP-binding</keyword>
<dbReference type="EMBL" id="JABBWM010000029">
    <property type="protein sequence ID" value="KAG2108064.1"/>
    <property type="molecule type" value="Genomic_DNA"/>
</dbReference>
<evidence type="ECO:0000313" key="8">
    <source>
        <dbReference type="Proteomes" id="UP000823399"/>
    </source>
</evidence>
<dbReference type="RefSeq" id="XP_041292662.1">
    <property type="nucleotide sequence ID" value="XM_041437443.1"/>
</dbReference>
<sequence length="855" mass="97495">QLSNGHFSNDNHKQLNRPDAGIPIYDANMTKDLRLVYQIDCVPDQDGKVLIKVYGIYTHVQLGKVWDALGNHLARKGREYHRRCIFRNRPVLSKDSTILPASFPLSEPEPEFSASPLDLSDKDMDRIQSLLVMEKYFTFSQTSRTKNCRMYHVMLHLGSQRHGVTCESHSTRKTTTMLFKILGIQRAWEMSAVDMPKPRQIFVTKYRVLATRAKECFTKFLESLALADYTLEELAKMKAQSVQEGLVDIDDLPKSQMNIPMKYSELEDKHFPLFVTFDRLAQMIAADISSNDVPETRDSAGPFFNIDDAEAHDCFVTYDVFANQYWPHFPRNLTKNLSRIVKGSEHGLSCPEGVLDRANYIRLSHCSYPNFANQRGILYDIFECYTKIKKQRRHHDAADRTHAILKVLQSQRFPGQQIDHLYLLHSSLTEITLELSVVVLRRLCRNPDGLFWAGDTAQTISAGSSFRFDDLKQQQNISVNSAGACLRQPAIFQLTINHRSHGGIVNCASSVVELITKFWPNTIDNLRPEKGVVDGLKPVFFSGWDKDTVRYEQFLFGESGSHIEFGAQQCILVRDDAARQKLRDQVGEIGLIITLYDSKVKGLEFDDVLLYNFFEDSAVDLSRWRVVLDGVDGQRYVPNFDRDEAQYAGVCSELKLLYVGITRARKNLWIVDKSNKSDPMRLFWTSRNQVQNCIPGTDVPHLAVSSTPEEWASFGRSLFSHKRYSQAIHCFERANLRREVKVCEAHQLRDVARSSVGVASLSDQKRAFNVAADAFTDCGATATGNQKLQYYRNSADCYVRAGDDLKAAEAYLNTQELEQAAKRYRKAGRFDKTLHVLHDHGTDIPDETKTELWTV</sequence>
<dbReference type="PANTHER" id="PTHR21529">
    <property type="entry name" value="MAMMARY TURMOR VIRUS RECEPTOR HOMOLOG 1, 2 MTVR1, 2"/>
    <property type="match status" value="1"/>
</dbReference>
<protein>
    <submittedName>
        <fullName evidence="7">P-loop containing nucleoside triphosphate hydrolase protein</fullName>
    </submittedName>
</protein>
<organism evidence="7 8">
    <name type="scientific">Suillus discolor</name>
    <dbReference type="NCBI Taxonomy" id="1912936"/>
    <lineage>
        <taxon>Eukaryota</taxon>
        <taxon>Fungi</taxon>
        <taxon>Dikarya</taxon>
        <taxon>Basidiomycota</taxon>
        <taxon>Agaricomycotina</taxon>
        <taxon>Agaricomycetes</taxon>
        <taxon>Agaricomycetidae</taxon>
        <taxon>Boletales</taxon>
        <taxon>Suillineae</taxon>
        <taxon>Suillaceae</taxon>
        <taxon>Suillus</taxon>
    </lineage>
</organism>
<feature type="region of interest" description="Disordered" evidence="5">
    <location>
        <begin position="1"/>
        <end position="20"/>
    </location>
</feature>
<dbReference type="InterPro" id="IPR014017">
    <property type="entry name" value="DNA_helicase_UvrD-like_C"/>
</dbReference>
<feature type="non-terminal residue" evidence="7">
    <location>
        <position position="855"/>
    </location>
</feature>
<evidence type="ECO:0000256" key="2">
    <source>
        <dbReference type="ARBA" id="ARBA00022801"/>
    </source>
</evidence>
<keyword evidence="8" id="KW-1185">Reference proteome</keyword>
<gene>
    <name evidence="7" type="ORF">F5147DRAFT_696546</name>
</gene>
<evidence type="ECO:0000256" key="4">
    <source>
        <dbReference type="ARBA" id="ARBA00022840"/>
    </source>
</evidence>
<reference evidence="7" key="1">
    <citation type="journal article" date="2020" name="New Phytol.">
        <title>Comparative genomics reveals dynamic genome evolution in host specialist ectomycorrhizal fungi.</title>
        <authorList>
            <person name="Lofgren L.A."/>
            <person name="Nguyen N.H."/>
            <person name="Vilgalys R."/>
            <person name="Ruytinx J."/>
            <person name="Liao H.L."/>
            <person name="Branco S."/>
            <person name="Kuo A."/>
            <person name="LaButti K."/>
            <person name="Lipzen A."/>
            <person name="Andreopoulos W."/>
            <person name="Pangilinan J."/>
            <person name="Riley R."/>
            <person name="Hundley H."/>
            <person name="Na H."/>
            <person name="Barry K."/>
            <person name="Grigoriev I.V."/>
            <person name="Stajich J.E."/>
            <person name="Kennedy P.G."/>
        </authorList>
    </citation>
    <scope>NUCLEOTIDE SEQUENCE</scope>
    <source>
        <strain evidence="7">FC423</strain>
    </source>
</reference>
<evidence type="ECO:0000256" key="1">
    <source>
        <dbReference type="ARBA" id="ARBA00022741"/>
    </source>
</evidence>
<proteinExistence type="predicted"/>
<dbReference type="Pfam" id="PF13361">
    <property type="entry name" value="UvrD_C"/>
    <property type="match status" value="1"/>
</dbReference>
<evidence type="ECO:0000259" key="6">
    <source>
        <dbReference type="Pfam" id="PF13361"/>
    </source>
</evidence>
<dbReference type="InterPro" id="IPR011990">
    <property type="entry name" value="TPR-like_helical_dom_sf"/>
</dbReference>
<dbReference type="SUPFAM" id="SSF52540">
    <property type="entry name" value="P-loop containing nucleoside triphosphate hydrolases"/>
    <property type="match status" value="1"/>
</dbReference>
<feature type="non-terminal residue" evidence="7">
    <location>
        <position position="1"/>
    </location>
</feature>
<keyword evidence="2 7" id="KW-0378">Hydrolase</keyword>
<accession>A0A9P7JTY6</accession>
<dbReference type="Proteomes" id="UP000823399">
    <property type="component" value="Unassembled WGS sequence"/>
</dbReference>
<keyword evidence="1" id="KW-0547">Nucleotide-binding</keyword>
<name>A0A9P7JTY6_9AGAM</name>
<evidence type="ECO:0000256" key="5">
    <source>
        <dbReference type="SAM" id="MobiDB-lite"/>
    </source>
</evidence>
<evidence type="ECO:0000256" key="3">
    <source>
        <dbReference type="ARBA" id="ARBA00022806"/>
    </source>
</evidence>
<dbReference type="AlphaFoldDB" id="A0A9P7JTY6"/>
<dbReference type="InterPro" id="IPR039904">
    <property type="entry name" value="TRANK1"/>
</dbReference>
<dbReference type="GO" id="GO:0004386">
    <property type="term" value="F:helicase activity"/>
    <property type="evidence" value="ECO:0007669"/>
    <property type="project" value="UniProtKB-KW"/>
</dbReference>